<reference evidence="3 4" key="1">
    <citation type="journal article" date="2019" name="Sci. Rep.">
        <title>Orb-weaving spider Araneus ventricosus genome elucidates the spidroin gene catalogue.</title>
        <authorList>
            <person name="Kono N."/>
            <person name="Nakamura H."/>
            <person name="Ohtoshi R."/>
            <person name="Moran D.A.P."/>
            <person name="Shinohara A."/>
            <person name="Yoshida Y."/>
            <person name="Fujiwara M."/>
            <person name="Mori M."/>
            <person name="Tomita M."/>
            <person name="Arakawa K."/>
        </authorList>
    </citation>
    <scope>NUCLEOTIDE SEQUENCE [LARGE SCALE GENOMIC DNA]</scope>
</reference>
<feature type="compositionally biased region" description="Polar residues" evidence="1">
    <location>
        <begin position="1232"/>
        <end position="1246"/>
    </location>
</feature>
<feature type="region of interest" description="Disordered" evidence="1">
    <location>
        <begin position="1031"/>
        <end position="1098"/>
    </location>
</feature>
<evidence type="ECO:0000256" key="2">
    <source>
        <dbReference type="SAM" id="Phobius"/>
    </source>
</evidence>
<feature type="compositionally biased region" description="Polar residues" evidence="1">
    <location>
        <begin position="1117"/>
        <end position="1129"/>
    </location>
</feature>
<feature type="transmembrane region" description="Helical" evidence="2">
    <location>
        <begin position="7"/>
        <end position="27"/>
    </location>
</feature>
<evidence type="ECO:0000313" key="4">
    <source>
        <dbReference type="Proteomes" id="UP000499080"/>
    </source>
</evidence>
<proteinExistence type="predicted"/>
<sequence length="1481" mass="170866">MKSHINYIHISYIVMISIIFSFIRQTLQSKPIKKPSRITRSLSEVISKTEEGSIRKTTVSPPIIPASKPDIVKELDKLIKNVERKRSTKTAEPNNNFLNKEASARRKKGKVVLKKAGGLRNMMLKPAYPCDEWSQEKRICFLNRNVGNTVTLVLATPPPHTVGRIRVEWHQEFATLDPKKKRTYHINPKDPPWNMVLGSGGHELRVSPITETDIYSNYFTAIVHYQFGTPNRKLHFVIRAIFIDVGLVYPGATMTLHVPSFVSLPSEGMTFNWTLNGGPGSILPSNMRPSPSGASLRISELRKEQEGIVACSVYTNLGFHATHLDFSIRKVESDNNQLIFIPTRPPHKLIPLDKRKMSGIASQQEAKRKTSGRREISVSSNVLDQQESQFLKKPLSKYPHYKKLLIGHNYLRRNRKKRSPQLDYSPDYLKDSVDKEQVVIKVTTDFHLQEHQPPLTSRYLNIRQDNEAPTSQEQDYDLPMDMEFKIRDPNKENEYVDEFESEDHEAESQNQLNVHQVASADTSEQEVINVTSDFNLQEKERQHPLVPRYLDKPQDSEVQTTQEQDYDQTMVNESKMHDTNMKHEFESESQDRPIEPQNELKAPQVAAAETINHALSRNRKARYPQLAESPDYFKDSVDSEQTVTKMNSEVNLQEKELQTPMIPRHVNKRQDYDSYEDEYEVGAVEQQNEYNPQTPKPQEYEYPSAHKSDYHVGLYDAVLEDSAVEPQDQLNSATPKRQDYEYPSAHKSDYHVGLYDAVLDDSAVEPQDQLNSPTPKRQDYEYPSAFKMDYHHKEYEDVLEHTSVEPEDQLNSVTPQRQDDEPLSEHKADYHVGFYDYGLEDNLNSATPEQKHDKSPSALKMDYHLGEYEDELEHTSIEPQDQLNLATPKRYEYNPPSTLSWDYRVGLLNYEYEDSTVESQEQLNSITPNRPDDESPSALKSDYHLGEYEDELEHTSVEHQDQLDFATPERQEDMSPSGLQSDYHVRILNDEYEMSTVEPQEELNSVTPNRPYDESPSSVKLDYDLGEYEAELKLDSVEPQIQVNSDTPKRQGDESPSDLKLDYQHKEYDDELEHASAEPQNHVNSVAPNRQGGKSQSVLQWDYRVGILNDEYEDSNAEPQKQLKPQTPNRPDEESPSDLELDYHHKEYEDELEHPFVESQNQANFVTPKRQDDESQSALKLDYHHEEYEDELEHASAEPQKQLKPPIPNRPDDESLSTLKLDYDLALLNDASEYSSVGPQEQSNSAAPKRQGDKSESIQLDYHSLVGEELYEDKLEDSSFKPGNQLAFATPKRQDDEFALINKADYHASIETEKHTDQFELVDASGPQNQLNPVKPKTKSYFGDFDMEEYNNFEQEAISMESSKRKPTKRLSFFEKRRQAILARLRERDSKKKQEKNLSKMRLRTTAKTLERLVDIEEHTLPPLQERDKLSMLIGKCDNNSECSLKAECVKRIQGMPGFCRCLPKFEGNGIFCWEGDKWMT</sequence>
<feature type="compositionally biased region" description="Basic and acidic residues" evidence="1">
    <location>
        <begin position="1047"/>
        <end position="1076"/>
    </location>
</feature>
<feature type="region of interest" description="Disordered" evidence="1">
    <location>
        <begin position="998"/>
        <end position="1019"/>
    </location>
</feature>
<feature type="compositionally biased region" description="Polar residues" evidence="1">
    <location>
        <begin position="1078"/>
        <end position="1098"/>
    </location>
</feature>
<feature type="compositionally biased region" description="Basic and acidic residues" evidence="1">
    <location>
        <begin position="1141"/>
        <end position="1156"/>
    </location>
</feature>
<keyword evidence="2" id="KW-0472">Membrane</keyword>
<evidence type="ECO:0000256" key="1">
    <source>
        <dbReference type="SAM" id="MobiDB-lite"/>
    </source>
</evidence>
<feature type="compositionally biased region" description="Basic and acidic residues" evidence="1">
    <location>
        <begin position="365"/>
        <end position="376"/>
    </location>
</feature>
<name>A0A4Y2KG17_ARAVE</name>
<dbReference type="Proteomes" id="UP000499080">
    <property type="component" value="Unassembled WGS sequence"/>
</dbReference>
<keyword evidence="2" id="KW-1133">Transmembrane helix</keyword>
<feature type="region of interest" description="Disordered" evidence="1">
    <location>
        <begin position="916"/>
        <end position="940"/>
    </location>
</feature>
<feature type="region of interest" description="Disordered" evidence="1">
    <location>
        <begin position="1232"/>
        <end position="1261"/>
    </location>
</feature>
<gene>
    <name evidence="3" type="ORF">AVEN_124567_1</name>
</gene>
<accession>A0A4Y2KG17</accession>
<keyword evidence="4" id="KW-1185">Reference proteome</keyword>
<protein>
    <recommendedName>
        <fullName evidence="5">EGF-like domain-containing protein</fullName>
    </recommendedName>
</protein>
<feature type="region of interest" description="Disordered" evidence="1">
    <location>
        <begin position="803"/>
        <end position="824"/>
    </location>
</feature>
<feature type="region of interest" description="Disordered" evidence="1">
    <location>
        <begin position="84"/>
        <end position="104"/>
    </location>
</feature>
<dbReference type="EMBL" id="BGPR01004601">
    <property type="protein sequence ID" value="GBN01278.1"/>
    <property type="molecule type" value="Genomic_DNA"/>
</dbReference>
<keyword evidence="2" id="KW-0812">Transmembrane</keyword>
<evidence type="ECO:0008006" key="5">
    <source>
        <dbReference type="Google" id="ProtNLM"/>
    </source>
</evidence>
<evidence type="ECO:0000313" key="3">
    <source>
        <dbReference type="EMBL" id="GBN01278.1"/>
    </source>
</evidence>
<feature type="region of interest" description="Disordered" evidence="1">
    <location>
        <begin position="684"/>
        <end position="703"/>
    </location>
</feature>
<feature type="region of interest" description="Disordered" evidence="1">
    <location>
        <begin position="358"/>
        <end position="379"/>
    </location>
</feature>
<feature type="compositionally biased region" description="Polar residues" evidence="1">
    <location>
        <begin position="917"/>
        <end position="928"/>
    </location>
</feature>
<organism evidence="3 4">
    <name type="scientific">Araneus ventricosus</name>
    <name type="common">Orbweaver spider</name>
    <name type="synonym">Epeira ventricosa</name>
    <dbReference type="NCBI Taxonomy" id="182803"/>
    <lineage>
        <taxon>Eukaryota</taxon>
        <taxon>Metazoa</taxon>
        <taxon>Ecdysozoa</taxon>
        <taxon>Arthropoda</taxon>
        <taxon>Chelicerata</taxon>
        <taxon>Arachnida</taxon>
        <taxon>Araneae</taxon>
        <taxon>Araneomorphae</taxon>
        <taxon>Entelegynae</taxon>
        <taxon>Araneoidea</taxon>
        <taxon>Araneidae</taxon>
        <taxon>Araneus</taxon>
    </lineage>
</organism>
<feature type="region of interest" description="Disordered" evidence="1">
    <location>
        <begin position="1110"/>
        <end position="1218"/>
    </location>
</feature>
<comment type="caution">
    <text evidence="3">The sequence shown here is derived from an EMBL/GenBank/DDBJ whole genome shotgun (WGS) entry which is preliminary data.</text>
</comment>